<dbReference type="OrthoDB" id="4402936at2759"/>
<keyword evidence="2" id="KW-1185">Reference proteome</keyword>
<dbReference type="AlphaFoldDB" id="A0A2I1DB55"/>
<comment type="caution">
    <text evidence="1">The sequence shown here is derived from an EMBL/GenBank/DDBJ whole genome shotgun (WGS) entry which is preliminary data.</text>
</comment>
<protein>
    <submittedName>
        <fullName evidence="1">Uncharacterized protein</fullName>
    </submittedName>
</protein>
<dbReference type="VEuPathDB" id="FungiDB:P168DRAFT_324551"/>
<gene>
    <name evidence="1" type="ORF">P168DRAFT_324551</name>
</gene>
<name>A0A2I1DB55_ASPC2</name>
<accession>A0A2I1DB55</accession>
<dbReference type="RefSeq" id="XP_024695700.1">
    <property type="nucleotide sequence ID" value="XM_024840855.1"/>
</dbReference>
<dbReference type="GeneID" id="36548379"/>
<proteinExistence type="predicted"/>
<sequence length="88" mass="10189">MTKDLTFDIRYDNELAHDYYRDGADLAAVIRDIYSDRQLHIPDAFESTLTTPPIHFMEVEAPEDIDVEELRKVDVPPGLSIEIQDFHV</sequence>
<evidence type="ECO:0000313" key="2">
    <source>
        <dbReference type="Proteomes" id="UP000234254"/>
    </source>
</evidence>
<dbReference type="EMBL" id="MSFM01000002">
    <property type="protein sequence ID" value="PKY07106.1"/>
    <property type="molecule type" value="Genomic_DNA"/>
</dbReference>
<reference evidence="1" key="1">
    <citation type="submission" date="2016-12" db="EMBL/GenBank/DDBJ databases">
        <title>The genomes of Aspergillus section Nigri reveals drivers in fungal speciation.</title>
        <authorList>
            <consortium name="DOE Joint Genome Institute"/>
            <person name="Vesth T.C."/>
            <person name="Nybo J."/>
            <person name="Theobald S."/>
            <person name="Brandl J."/>
            <person name="Frisvad J.C."/>
            <person name="Nielsen K.F."/>
            <person name="Lyhne E.K."/>
            <person name="Kogle M.E."/>
            <person name="Kuo A."/>
            <person name="Riley R."/>
            <person name="Clum A."/>
            <person name="Nolan M."/>
            <person name="Lipzen A."/>
            <person name="Salamov A."/>
            <person name="Henrissat B."/>
            <person name="Wiebenga A."/>
            <person name="De vries R.P."/>
            <person name="Grigoriev I.V."/>
            <person name="Mortensen U.H."/>
            <person name="Andersen M.R."/>
            <person name="Baker S.E."/>
        </authorList>
    </citation>
    <scope>NUCLEOTIDE SEQUENCE</scope>
    <source>
        <strain evidence="1">IBT 28561</strain>
    </source>
</reference>
<dbReference type="Proteomes" id="UP000234254">
    <property type="component" value="Unassembled WGS sequence"/>
</dbReference>
<organism evidence="1 2">
    <name type="scientific">Aspergillus campestris (strain IBT 28561)</name>
    <dbReference type="NCBI Taxonomy" id="1392248"/>
    <lineage>
        <taxon>Eukaryota</taxon>
        <taxon>Fungi</taxon>
        <taxon>Dikarya</taxon>
        <taxon>Ascomycota</taxon>
        <taxon>Pezizomycotina</taxon>
        <taxon>Eurotiomycetes</taxon>
        <taxon>Eurotiomycetidae</taxon>
        <taxon>Eurotiales</taxon>
        <taxon>Aspergillaceae</taxon>
        <taxon>Aspergillus</taxon>
        <taxon>Aspergillus subgen. Circumdati</taxon>
    </lineage>
</organism>
<evidence type="ECO:0000313" key="1">
    <source>
        <dbReference type="EMBL" id="PKY07106.1"/>
    </source>
</evidence>